<comment type="subcellular location">
    <subcellularLocation>
        <location evidence="1 7">Cell membrane</location>
        <topology evidence="1 7">Multi-pass membrane protein</topology>
    </subcellularLocation>
</comment>
<name>A0AAU7T6N7_9ACTN</name>
<feature type="transmembrane region" description="Helical" evidence="7">
    <location>
        <begin position="20"/>
        <end position="38"/>
    </location>
</feature>
<dbReference type="RefSeq" id="WP_350275145.1">
    <property type="nucleotide sequence ID" value="NZ_CP158165.1"/>
</dbReference>
<dbReference type="AlphaFoldDB" id="A0AAU7T6N7"/>
<evidence type="ECO:0000256" key="4">
    <source>
        <dbReference type="ARBA" id="ARBA00022692"/>
    </source>
</evidence>
<keyword evidence="6 7" id="KW-0472">Membrane</keyword>
<evidence type="ECO:0000256" key="2">
    <source>
        <dbReference type="ARBA" id="ARBA00022448"/>
    </source>
</evidence>
<reference evidence="9" key="1">
    <citation type="submission" date="2024-06" db="EMBL/GenBank/DDBJ databases">
        <title>Kribbella sp. strain HUAS MG21 genome sequences.</title>
        <authorList>
            <person name="Mo P."/>
        </authorList>
    </citation>
    <scope>NUCLEOTIDE SEQUENCE</scope>
    <source>
        <strain evidence="9">HUAS MG21</strain>
    </source>
</reference>
<comment type="similarity">
    <text evidence="7">Belongs to the binding-protein-dependent transport system permease family.</text>
</comment>
<evidence type="ECO:0000256" key="3">
    <source>
        <dbReference type="ARBA" id="ARBA00022475"/>
    </source>
</evidence>
<sequence>MALSSAATPGERVRRRLGSVVLLAVTVVFFFPYLWMLASSLKPTADVFKYGFPLSWKTFLPPEPTLANYATIFSEFGFGRNLLNSLIVVVCQVVLTIVVCAGAGFVFGRYRFRGSRVLFALVMVASFIPFEVVMVPMYVVTRELRLTDTYAGLFLPWVANAIGIFLIRQSVQEIPRSLDEAAAIDGASTWRTFVQIILPNLRPALLTVGLISAVAGWNQFLWPLIAVQDPNKQVVQVAIATFTDPGQLPTWGELFAAASVAAVPLLVVFLFLQRYYIRGVVTSGMKG</sequence>
<keyword evidence="3" id="KW-1003">Cell membrane</keyword>
<gene>
    <name evidence="9" type="ORF">ABN611_27495</name>
</gene>
<feature type="transmembrane region" description="Helical" evidence="7">
    <location>
        <begin position="118"/>
        <end position="138"/>
    </location>
</feature>
<dbReference type="Gene3D" id="1.10.3720.10">
    <property type="entry name" value="MetI-like"/>
    <property type="match status" value="1"/>
</dbReference>
<keyword evidence="5 7" id="KW-1133">Transmembrane helix</keyword>
<dbReference type="InterPro" id="IPR000515">
    <property type="entry name" value="MetI-like"/>
</dbReference>
<dbReference type="PROSITE" id="PS50928">
    <property type="entry name" value="ABC_TM1"/>
    <property type="match status" value="1"/>
</dbReference>
<feature type="transmembrane region" description="Helical" evidence="7">
    <location>
        <begin position="82"/>
        <end position="106"/>
    </location>
</feature>
<dbReference type="CDD" id="cd06261">
    <property type="entry name" value="TM_PBP2"/>
    <property type="match status" value="1"/>
</dbReference>
<organism evidence="9">
    <name type="scientific">Kribbella sp. HUAS MG21</name>
    <dbReference type="NCBI Taxonomy" id="3160966"/>
    <lineage>
        <taxon>Bacteria</taxon>
        <taxon>Bacillati</taxon>
        <taxon>Actinomycetota</taxon>
        <taxon>Actinomycetes</taxon>
        <taxon>Propionibacteriales</taxon>
        <taxon>Kribbellaceae</taxon>
        <taxon>Kribbella</taxon>
    </lineage>
</organism>
<dbReference type="GO" id="GO:0005886">
    <property type="term" value="C:plasma membrane"/>
    <property type="evidence" value="ECO:0007669"/>
    <property type="project" value="UniProtKB-SubCell"/>
</dbReference>
<evidence type="ECO:0000259" key="8">
    <source>
        <dbReference type="PROSITE" id="PS50928"/>
    </source>
</evidence>
<dbReference type="SUPFAM" id="SSF161098">
    <property type="entry name" value="MetI-like"/>
    <property type="match status" value="1"/>
</dbReference>
<feature type="transmembrane region" description="Helical" evidence="7">
    <location>
        <begin position="150"/>
        <end position="167"/>
    </location>
</feature>
<dbReference type="EMBL" id="CP158165">
    <property type="protein sequence ID" value="XBV22299.1"/>
    <property type="molecule type" value="Genomic_DNA"/>
</dbReference>
<dbReference type="PANTHER" id="PTHR43744">
    <property type="entry name" value="ABC TRANSPORTER PERMEASE PROTEIN MG189-RELATED-RELATED"/>
    <property type="match status" value="1"/>
</dbReference>
<keyword evidence="4 7" id="KW-0812">Transmembrane</keyword>
<evidence type="ECO:0000313" key="9">
    <source>
        <dbReference type="EMBL" id="XBV22299.1"/>
    </source>
</evidence>
<proteinExistence type="inferred from homology"/>
<evidence type="ECO:0000256" key="1">
    <source>
        <dbReference type="ARBA" id="ARBA00004651"/>
    </source>
</evidence>
<evidence type="ECO:0000256" key="7">
    <source>
        <dbReference type="RuleBase" id="RU363032"/>
    </source>
</evidence>
<feature type="domain" description="ABC transmembrane type-1" evidence="8">
    <location>
        <begin position="82"/>
        <end position="272"/>
    </location>
</feature>
<feature type="transmembrane region" description="Helical" evidence="7">
    <location>
        <begin position="204"/>
        <end position="225"/>
    </location>
</feature>
<dbReference type="Pfam" id="PF00528">
    <property type="entry name" value="BPD_transp_1"/>
    <property type="match status" value="1"/>
</dbReference>
<evidence type="ECO:0000256" key="6">
    <source>
        <dbReference type="ARBA" id="ARBA00023136"/>
    </source>
</evidence>
<dbReference type="GO" id="GO:0055085">
    <property type="term" value="P:transmembrane transport"/>
    <property type="evidence" value="ECO:0007669"/>
    <property type="project" value="InterPro"/>
</dbReference>
<feature type="transmembrane region" description="Helical" evidence="7">
    <location>
        <begin position="254"/>
        <end position="277"/>
    </location>
</feature>
<protein>
    <submittedName>
        <fullName evidence="9">Carbohydrate ABC transporter permease</fullName>
    </submittedName>
</protein>
<dbReference type="InterPro" id="IPR035906">
    <property type="entry name" value="MetI-like_sf"/>
</dbReference>
<evidence type="ECO:0000256" key="5">
    <source>
        <dbReference type="ARBA" id="ARBA00022989"/>
    </source>
</evidence>
<dbReference type="PANTHER" id="PTHR43744:SF8">
    <property type="entry name" value="SN-GLYCEROL-3-PHOSPHATE TRANSPORT SYSTEM PERMEASE PROTEIN UGPE"/>
    <property type="match status" value="1"/>
</dbReference>
<accession>A0AAU7T6N7</accession>
<keyword evidence="2 7" id="KW-0813">Transport</keyword>